<proteinExistence type="inferred from homology"/>
<evidence type="ECO:0000256" key="5">
    <source>
        <dbReference type="ARBA" id="ARBA00023163"/>
    </source>
</evidence>
<gene>
    <name evidence="7" type="ORF">LCGC14_2038320</name>
</gene>
<dbReference type="SUPFAM" id="SSF88946">
    <property type="entry name" value="Sigma2 domain of RNA polymerase sigma factors"/>
    <property type="match status" value="1"/>
</dbReference>
<evidence type="ECO:0000256" key="3">
    <source>
        <dbReference type="ARBA" id="ARBA00023082"/>
    </source>
</evidence>
<comment type="caution">
    <text evidence="7">The sequence shown here is derived from an EMBL/GenBank/DDBJ whole genome shotgun (WGS) entry which is preliminary data.</text>
</comment>
<dbReference type="Gene3D" id="1.10.10.10">
    <property type="entry name" value="Winged helix-like DNA-binding domain superfamily/Winged helix DNA-binding domain"/>
    <property type="match status" value="1"/>
</dbReference>
<dbReference type="SUPFAM" id="SSF88659">
    <property type="entry name" value="Sigma3 and sigma4 domains of RNA polymerase sigma factors"/>
    <property type="match status" value="1"/>
</dbReference>
<dbReference type="InterPro" id="IPR013325">
    <property type="entry name" value="RNA_pol_sigma_r2"/>
</dbReference>
<name>A0A0F9ESH7_9ZZZZ</name>
<evidence type="ECO:0000256" key="1">
    <source>
        <dbReference type="ARBA" id="ARBA00010641"/>
    </source>
</evidence>
<organism evidence="7">
    <name type="scientific">marine sediment metagenome</name>
    <dbReference type="NCBI Taxonomy" id="412755"/>
    <lineage>
        <taxon>unclassified sequences</taxon>
        <taxon>metagenomes</taxon>
        <taxon>ecological metagenomes</taxon>
    </lineage>
</organism>
<dbReference type="Pfam" id="PF04542">
    <property type="entry name" value="Sigma70_r2"/>
    <property type="match status" value="1"/>
</dbReference>
<dbReference type="EMBL" id="LAZR01023851">
    <property type="protein sequence ID" value="KKL77098.1"/>
    <property type="molecule type" value="Genomic_DNA"/>
</dbReference>
<dbReference type="AlphaFoldDB" id="A0A0F9ESH7"/>
<dbReference type="InterPro" id="IPR039425">
    <property type="entry name" value="RNA_pol_sigma-70-like"/>
</dbReference>
<protein>
    <recommendedName>
        <fullName evidence="6">RNA polymerase sigma-70 region 2 domain-containing protein</fullName>
    </recommendedName>
</protein>
<dbReference type="InterPro" id="IPR013324">
    <property type="entry name" value="RNA_pol_sigma_r3/r4-like"/>
</dbReference>
<dbReference type="InterPro" id="IPR036388">
    <property type="entry name" value="WH-like_DNA-bd_sf"/>
</dbReference>
<reference evidence="7" key="1">
    <citation type="journal article" date="2015" name="Nature">
        <title>Complex archaea that bridge the gap between prokaryotes and eukaryotes.</title>
        <authorList>
            <person name="Spang A."/>
            <person name="Saw J.H."/>
            <person name="Jorgensen S.L."/>
            <person name="Zaremba-Niedzwiedzka K."/>
            <person name="Martijn J."/>
            <person name="Lind A.E."/>
            <person name="van Eijk R."/>
            <person name="Schleper C."/>
            <person name="Guy L."/>
            <person name="Ettema T.J."/>
        </authorList>
    </citation>
    <scope>NUCLEOTIDE SEQUENCE</scope>
</reference>
<keyword evidence="5" id="KW-0804">Transcription</keyword>
<dbReference type="PANTHER" id="PTHR43133:SF8">
    <property type="entry name" value="RNA POLYMERASE SIGMA FACTOR HI_1459-RELATED"/>
    <property type="match status" value="1"/>
</dbReference>
<evidence type="ECO:0000259" key="6">
    <source>
        <dbReference type="Pfam" id="PF04542"/>
    </source>
</evidence>
<keyword evidence="4" id="KW-0238">DNA-binding</keyword>
<dbReference type="Gene3D" id="1.10.1740.10">
    <property type="match status" value="1"/>
</dbReference>
<dbReference type="GO" id="GO:0006352">
    <property type="term" value="P:DNA-templated transcription initiation"/>
    <property type="evidence" value="ECO:0007669"/>
    <property type="project" value="InterPro"/>
</dbReference>
<keyword evidence="2" id="KW-0805">Transcription regulation</keyword>
<dbReference type="InterPro" id="IPR014284">
    <property type="entry name" value="RNA_pol_sigma-70_dom"/>
</dbReference>
<evidence type="ECO:0000256" key="2">
    <source>
        <dbReference type="ARBA" id="ARBA00023015"/>
    </source>
</evidence>
<dbReference type="GO" id="GO:0003677">
    <property type="term" value="F:DNA binding"/>
    <property type="evidence" value="ECO:0007669"/>
    <property type="project" value="UniProtKB-KW"/>
</dbReference>
<evidence type="ECO:0000313" key="7">
    <source>
        <dbReference type="EMBL" id="KKL77098.1"/>
    </source>
</evidence>
<feature type="domain" description="RNA polymerase sigma-70 region 2" evidence="6">
    <location>
        <begin position="14"/>
        <end position="83"/>
    </location>
</feature>
<dbReference type="NCBIfam" id="TIGR02937">
    <property type="entry name" value="sigma70-ECF"/>
    <property type="match status" value="1"/>
</dbReference>
<dbReference type="InterPro" id="IPR007627">
    <property type="entry name" value="RNA_pol_sigma70_r2"/>
</dbReference>
<dbReference type="GO" id="GO:0016987">
    <property type="term" value="F:sigma factor activity"/>
    <property type="evidence" value="ECO:0007669"/>
    <property type="project" value="UniProtKB-KW"/>
</dbReference>
<comment type="similarity">
    <text evidence="1">Belongs to the sigma-70 factor family. ECF subfamily.</text>
</comment>
<dbReference type="PANTHER" id="PTHR43133">
    <property type="entry name" value="RNA POLYMERASE ECF-TYPE SIGMA FACTO"/>
    <property type="match status" value="1"/>
</dbReference>
<evidence type="ECO:0000256" key="4">
    <source>
        <dbReference type="ARBA" id="ARBA00023125"/>
    </source>
</evidence>
<accession>A0A0F9ESH7</accession>
<keyword evidence="3" id="KW-0731">Sigma factor</keyword>
<sequence length="197" mass="23113">MSAERQKKRIAEFFTKEKSRLVNYVRRWVQDTAESDSEDIVQDVMLNIFDSTDITAPIENLAAYVYRSLYNRAVDMWRRSRRTVSLGIDHGPDRSFLDVLPDIRYDAYGAMQKKELRARIFKAIDRLNPALRAVFITTEFEGRTFRELSDMWEEPIGTLLSRKQRAVRKVKSALHDLHAPTEQQARKKHLIRKGVEL</sequence>